<evidence type="ECO:0000313" key="1">
    <source>
        <dbReference type="EMBL" id="ESS67170.1"/>
    </source>
</evidence>
<proteinExistence type="predicted"/>
<gene>
    <name evidence="1" type="ORF">MGMO_171c00120</name>
</gene>
<keyword evidence="2" id="KW-1185">Reference proteome</keyword>
<protein>
    <submittedName>
        <fullName evidence="1">Uncharacterized protein</fullName>
    </submittedName>
</protein>
<dbReference type="AlphaFoldDB" id="V5B1Y7"/>
<dbReference type="RefSeq" id="WP_023496439.1">
    <property type="nucleotide sequence ID" value="NZ_AYLO01000156.1"/>
</dbReference>
<evidence type="ECO:0000313" key="2">
    <source>
        <dbReference type="Proteomes" id="UP000017842"/>
    </source>
</evidence>
<accession>V5B1Y7</accession>
<comment type="caution">
    <text evidence="1">The sequence shown here is derived from an EMBL/GenBank/DDBJ whole genome shotgun (WGS) entry which is preliminary data.</text>
</comment>
<organism evidence="1 2">
    <name type="scientific">Methyloglobulus morosus KoM1</name>
    <dbReference type="NCBI Taxonomy" id="1116472"/>
    <lineage>
        <taxon>Bacteria</taxon>
        <taxon>Pseudomonadati</taxon>
        <taxon>Pseudomonadota</taxon>
        <taxon>Gammaproteobacteria</taxon>
        <taxon>Methylococcales</taxon>
        <taxon>Methylococcaceae</taxon>
        <taxon>Methyloglobulus</taxon>
    </lineage>
</organism>
<dbReference type="Proteomes" id="UP000017842">
    <property type="component" value="Unassembled WGS sequence"/>
</dbReference>
<sequence length="49" mass="5223">MGLGQALVIQDFSVKPVLLAAKSKLHHKAYFADGLDVDKVDLVTGNNGK</sequence>
<reference evidence="1 2" key="1">
    <citation type="journal article" date="2013" name="Genome Announc.">
        <title>Draft Genome Sequence of the Methanotrophic Gammaproteobacterium Methyloglobulus morosus DSM 22980 Strain KoM1.</title>
        <authorList>
            <person name="Poehlein A."/>
            <person name="Deutzmann J.S."/>
            <person name="Daniel R."/>
            <person name="Simeonova D.D."/>
        </authorList>
    </citation>
    <scope>NUCLEOTIDE SEQUENCE [LARGE SCALE GENOMIC DNA]</scope>
    <source>
        <strain evidence="1 2">KoM1</strain>
    </source>
</reference>
<dbReference type="EMBL" id="AYLO01000156">
    <property type="protein sequence ID" value="ESS67170.1"/>
    <property type="molecule type" value="Genomic_DNA"/>
</dbReference>
<name>V5B1Y7_9GAMM</name>